<protein>
    <submittedName>
        <fullName evidence="1">Uncharacterized protein</fullName>
    </submittedName>
</protein>
<comment type="caution">
    <text evidence="1">The sequence shown here is derived from an EMBL/GenBank/DDBJ whole genome shotgun (WGS) entry which is preliminary data.</text>
</comment>
<evidence type="ECO:0000313" key="2">
    <source>
        <dbReference type="Proteomes" id="UP000682713"/>
    </source>
</evidence>
<evidence type="ECO:0000313" key="1">
    <source>
        <dbReference type="EMBL" id="MBS4200262.1"/>
    </source>
</evidence>
<sequence length="147" mass="17463">MNTLFGRKTLPVRPKAIKQNFNQEQPKKRKKRSDAKKDIKFKLSNEDKKSLQRKAMNHMLSLTAFASLIVENDLLRDKEYQDYEYDNNGEFVHVVLKEGDFNNIQSLSIEWGISKRRVVHRIVKEYLWIVSGGYTINTYREGRRREV</sequence>
<dbReference type="Proteomes" id="UP000682713">
    <property type="component" value="Unassembled WGS sequence"/>
</dbReference>
<reference evidence="1 2" key="1">
    <citation type="submission" date="2021-05" db="EMBL/GenBank/DDBJ databases">
        <title>Novel Bacillus species.</title>
        <authorList>
            <person name="Liu G."/>
        </authorList>
    </citation>
    <scope>NUCLEOTIDE SEQUENCE [LARGE SCALE GENOMIC DNA]</scope>
    <source>
        <strain evidence="1 2">FJAT-49732</strain>
    </source>
</reference>
<accession>A0A942TP29</accession>
<keyword evidence="2" id="KW-1185">Reference proteome</keyword>
<name>A0A942TP29_9BACI</name>
<gene>
    <name evidence="1" type="ORF">KHA93_11535</name>
</gene>
<dbReference type="AlphaFoldDB" id="A0A942TP29"/>
<organism evidence="1 2">
    <name type="scientific">Lederbergia citrisecunda</name>
    <dbReference type="NCBI Taxonomy" id="2833583"/>
    <lineage>
        <taxon>Bacteria</taxon>
        <taxon>Bacillati</taxon>
        <taxon>Bacillota</taxon>
        <taxon>Bacilli</taxon>
        <taxon>Bacillales</taxon>
        <taxon>Bacillaceae</taxon>
        <taxon>Lederbergia</taxon>
    </lineage>
</organism>
<dbReference type="EMBL" id="JAGYPJ010000001">
    <property type="protein sequence ID" value="MBS4200262.1"/>
    <property type="molecule type" value="Genomic_DNA"/>
</dbReference>
<dbReference type="RefSeq" id="WP_213110858.1">
    <property type="nucleotide sequence ID" value="NZ_JAGYPJ010000001.1"/>
</dbReference>
<proteinExistence type="predicted"/>